<dbReference type="KEGG" id="mvu:Metvu_1356"/>
<reference evidence="1" key="1">
    <citation type="submission" date="2009-10" db="EMBL/GenBank/DDBJ databases">
        <title>Complete sequence of chromosome of Methanocaldococcus vulcanius M7.</title>
        <authorList>
            <consortium name="US DOE Joint Genome Institute"/>
            <person name="Lucas S."/>
            <person name="Copeland A."/>
            <person name="Lapidus A."/>
            <person name="Glavina del Rio T."/>
            <person name="Dalin E."/>
            <person name="Tice H."/>
            <person name="Bruce D."/>
            <person name="Goodwin L."/>
            <person name="Pitluck S."/>
            <person name="Lcollab F.I."/>
            <person name="Brettin T."/>
            <person name="Detter J.C."/>
            <person name="Han C."/>
            <person name="Tapia R."/>
            <person name="Kuske C.R."/>
            <person name="Schmutz J."/>
            <person name="Larimer F."/>
            <person name="Land M."/>
            <person name="Hauser L."/>
            <person name="Kyrpides N."/>
            <person name="Ovchinikova G."/>
            <person name="Sieprawska-Lupa M."/>
            <person name="Whitman W.B."/>
            <person name="Woyke T."/>
        </authorList>
    </citation>
    <scope>NUCLEOTIDE SEQUENCE [LARGE SCALE GENOMIC DNA]</scope>
    <source>
        <strain evidence="1">M7</strain>
    </source>
</reference>
<accession>C9RI07</accession>
<dbReference type="GeneID" id="8513699"/>
<organism evidence="1 2">
    <name type="scientific">Methanocaldococcus vulcanius (strain ATCC 700851 / DSM 12094 / M7)</name>
    <name type="common">Methanococcus vulcanius</name>
    <dbReference type="NCBI Taxonomy" id="579137"/>
    <lineage>
        <taxon>Archaea</taxon>
        <taxon>Methanobacteriati</taxon>
        <taxon>Methanobacteriota</taxon>
        <taxon>Methanomada group</taxon>
        <taxon>Methanococci</taxon>
        <taxon>Methanococcales</taxon>
        <taxon>Methanocaldococcaceae</taxon>
        <taxon>Methanocaldococcus</taxon>
    </lineage>
</organism>
<dbReference type="AlphaFoldDB" id="C9RI07"/>
<evidence type="ECO:0000313" key="1">
    <source>
        <dbReference type="EMBL" id="ACX73209.1"/>
    </source>
</evidence>
<keyword evidence="2" id="KW-1185">Reference proteome</keyword>
<sequence>MKMIEIILEGEKLFQCLKILKKYALLDEHIVYEIKSSENKKIKVEYRGQVYETIALKNAIKVEAIIPEESIEQIIEDLMEINKNEIEIINTYDVIDTIPKIKTQKIKTERKIEEIENLTREELLKQLGIKDPDENFIETLIKDTFEFDNDLTDKEIKDLSTAIENRIEESVLSILKDQDLIEDYAIKVKIEKSENKYYLCTCDILLIQKKTLGFIKKPIKLEPIKKRIINILEKENVSNLRYSVKIRQY</sequence>
<dbReference type="Proteomes" id="UP000002063">
    <property type="component" value="Chromosome"/>
</dbReference>
<dbReference type="Pfam" id="PF09987">
    <property type="entry name" value="DUF2226"/>
    <property type="match status" value="1"/>
</dbReference>
<protein>
    <recommendedName>
        <fullName evidence="3">Nitrogen regulatory protein P-II</fullName>
    </recommendedName>
</protein>
<name>C9RI07_METVM</name>
<gene>
    <name evidence="1" type="ordered locus">Metvu_1356</name>
</gene>
<dbReference type="eggNOG" id="arCOG06658">
    <property type="taxonomic scope" value="Archaea"/>
</dbReference>
<dbReference type="RefSeq" id="WP_015733428.1">
    <property type="nucleotide sequence ID" value="NC_013407.1"/>
</dbReference>
<dbReference type="InterPro" id="IPR019249">
    <property type="entry name" value="DUF2226"/>
</dbReference>
<dbReference type="EMBL" id="CP001787">
    <property type="protein sequence ID" value="ACX73209.1"/>
    <property type="molecule type" value="Genomic_DNA"/>
</dbReference>
<dbReference type="HOGENOM" id="CLU_1113886_0_0_2"/>
<dbReference type="STRING" id="579137.Metvu_1356"/>
<dbReference type="OrthoDB" id="65984at2157"/>
<evidence type="ECO:0000313" key="2">
    <source>
        <dbReference type="Proteomes" id="UP000002063"/>
    </source>
</evidence>
<evidence type="ECO:0008006" key="3">
    <source>
        <dbReference type="Google" id="ProtNLM"/>
    </source>
</evidence>
<proteinExistence type="predicted"/>